<dbReference type="InterPro" id="IPR012337">
    <property type="entry name" value="RNaseH-like_sf"/>
</dbReference>
<dbReference type="InterPro" id="IPR043502">
    <property type="entry name" value="DNA/RNA_pol_sf"/>
</dbReference>
<proteinExistence type="predicted"/>
<protein>
    <submittedName>
        <fullName evidence="2">DNA polymerase</fullName>
    </submittedName>
</protein>
<accession>A0A6H2H0Y2</accession>
<sequence>MRILQIDIETYSSIDLLKSGVHRYVEASDFEILLFAYAWDDEPVQVVDLTDMEDVPGDVLAALADPAVTKTAFNAAFERTCLTKWFGQPMPAEQWQCTSVWALTLGLPGSLDGAADVLKLDAKKDAKGKALIKYFSVPCKPTKANGGRERNLPHHAPEKWADYVAYNRQDVVVEREVRRKLARFPVRAREWELWAIDQRINDRGVRLDRELIHQAIACDEQYGARLIAEAQELTGLDNPNSLAQLKGWLAERGLETPNGMAKDQMPALLDAAPDDETRRMLELRQEMSKTSVDKYNAMARTICADDRARGLLQFCGANRTWRWAGRLIQVQNLPQNKIPDLALARELLRAGEFELLELLFGPPPFVLSQLIRTAFVPSEGRRFIVDDFAAIEGRVISWIADEEWKLEVFRTHGRIYEATASRMFGVPLETIVKGHDNYKYRPFGKVAELACGFQGGAGALEAMDSKREIDPEEYPRLVRQWRDANPNIRKLWYAAEEAAIEAVRTKSTVKLKHGIQYRYAGGILFADLPSGRSLAYVQPEVKMETIRPKDKEPFQKECLSFWGMDQVKKKWEKQRTYGGRLVENLVQAIARDCLAETLLRLDRAGLEIVMHVHDEVVIDADSDDGLLERVTALMGEPIDWAPGLPLAAAGFECEFYQKD</sequence>
<dbReference type="Gene3D" id="1.10.150.20">
    <property type="entry name" value="5' to 3' exonuclease, C-terminal subdomain"/>
    <property type="match status" value="1"/>
</dbReference>
<keyword evidence="3" id="KW-1185">Reference proteome</keyword>
<dbReference type="RefSeq" id="WP_168908623.1">
    <property type="nucleotide sequence ID" value="NZ_CP051428.1"/>
</dbReference>
<evidence type="ECO:0000313" key="3">
    <source>
        <dbReference type="Proteomes" id="UP000502136"/>
    </source>
</evidence>
<dbReference type="Gene3D" id="3.30.70.370">
    <property type="match status" value="1"/>
</dbReference>
<dbReference type="SUPFAM" id="SSF56672">
    <property type="entry name" value="DNA/RNA polymerases"/>
    <property type="match status" value="1"/>
</dbReference>
<reference evidence="2 3" key="1">
    <citation type="submission" date="2020-04" db="EMBL/GenBank/DDBJ databases">
        <title>Novel Paenibacillus strain UniB2 isolated from commercial digestive syrup.</title>
        <authorList>
            <person name="Thorat V."/>
            <person name="Kirdat K."/>
            <person name="Tiwarekar B."/>
            <person name="Yadav A."/>
        </authorList>
    </citation>
    <scope>NUCLEOTIDE SEQUENCE [LARGE SCALE GENOMIC DNA]</scope>
    <source>
        <strain evidence="2 3">UniB2</strain>
    </source>
</reference>
<dbReference type="SUPFAM" id="SSF53098">
    <property type="entry name" value="Ribonuclease H-like"/>
    <property type="match status" value="1"/>
</dbReference>
<dbReference type="GO" id="GO:0003677">
    <property type="term" value="F:DNA binding"/>
    <property type="evidence" value="ECO:0007669"/>
    <property type="project" value="InterPro"/>
</dbReference>
<dbReference type="SMART" id="SM00482">
    <property type="entry name" value="POLAc"/>
    <property type="match status" value="1"/>
</dbReference>
<dbReference type="CDD" id="cd08642">
    <property type="entry name" value="DNA_pol_A_pol_I_A"/>
    <property type="match status" value="1"/>
</dbReference>
<dbReference type="GO" id="GO:0006260">
    <property type="term" value="P:DNA replication"/>
    <property type="evidence" value="ECO:0007669"/>
    <property type="project" value="InterPro"/>
</dbReference>
<dbReference type="EMBL" id="CP051428">
    <property type="protein sequence ID" value="QJC53076.1"/>
    <property type="molecule type" value="Genomic_DNA"/>
</dbReference>
<gene>
    <name evidence="2" type="ORF">HGI30_16840</name>
</gene>
<evidence type="ECO:0000259" key="1">
    <source>
        <dbReference type="SMART" id="SM00482"/>
    </source>
</evidence>
<dbReference type="KEGG" id="palr:HGI30_16840"/>
<feature type="domain" description="DNA-directed DNA polymerase family A palm" evidence="1">
    <location>
        <begin position="368"/>
        <end position="624"/>
    </location>
</feature>
<dbReference type="GO" id="GO:0003887">
    <property type="term" value="F:DNA-directed DNA polymerase activity"/>
    <property type="evidence" value="ECO:0007669"/>
    <property type="project" value="InterPro"/>
</dbReference>
<dbReference type="Proteomes" id="UP000502136">
    <property type="component" value="Chromosome"/>
</dbReference>
<dbReference type="AlphaFoldDB" id="A0A6H2H0Y2"/>
<evidence type="ECO:0000313" key="2">
    <source>
        <dbReference type="EMBL" id="QJC53076.1"/>
    </source>
</evidence>
<name>A0A6H2H0Y2_9BACL</name>
<organism evidence="2 3">
    <name type="scientific">Paenibacillus albicereus</name>
    <dbReference type="NCBI Taxonomy" id="2726185"/>
    <lineage>
        <taxon>Bacteria</taxon>
        <taxon>Bacillati</taxon>
        <taxon>Bacillota</taxon>
        <taxon>Bacilli</taxon>
        <taxon>Bacillales</taxon>
        <taxon>Paenibacillaceae</taxon>
        <taxon>Paenibacillus</taxon>
    </lineage>
</organism>
<dbReference type="InterPro" id="IPR001098">
    <property type="entry name" value="DNA-dir_DNA_pol_A_palm_dom"/>
</dbReference>